<dbReference type="Gene3D" id="1.25.40.10">
    <property type="entry name" value="Tetratricopeptide repeat domain"/>
    <property type="match status" value="1"/>
</dbReference>
<evidence type="ECO:0000313" key="1">
    <source>
        <dbReference type="EMBL" id="KPC64148.1"/>
    </source>
</evidence>
<comment type="caution">
    <text evidence="1">The sequence shown here is derived from an EMBL/GenBank/DDBJ whole genome shotgun (WGS) entry which is preliminary data.</text>
</comment>
<evidence type="ECO:0008006" key="3">
    <source>
        <dbReference type="Google" id="ProtNLM"/>
    </source>
</evidence>
<proteinExistence type="predicted"/>
<dbReference type="RefSeq" id="WP_053923983.1">
    <property type="nucleotide sequence ID" value="NZ_LGKG01000112.1"/>
</dbReference>
<accession>A0A0N0XYK3</accession>
<dbReference type="AlphaFoldDB" id="A0A0N0XYK3"/>
<dbReference type="SUPFAM" id="SSF48452">
    <property type="entry name" value="TPR-like"/>
    <property type="match status" value="1"/>
</dbReference>
<organism evidence="1 2">
    <name type="scientific">Streptomyces chattanoogensis</name>
    <dbReference type="NCBI Taxonomy" id="66876"/>
    <lineage>
        <taxon>Bacteria</taxon>
        <taxon>Bacillati</taxon>
        <taxon>Actinomycetota</taxon>
        <taxon>Actinomycetes</taxon>
        <taxon>Kitasatosporales</taxon>
        <taxon>Streptomycetaceae</taxon>
        <taxon>Streptomyces</taxon>
    </lineage>
</organism>
<keyword evidence="2" id="KW-1185">Reference proteome</keyword>
<dbReference type="Proteomes" id="UP000037982">
    <property type="component" value="Unassembled WGS sequence"/>
</dbReference>
<gene>
    <name evidence="1" type="ORF">ADL29_14140</name>
</gene>
<dbReference type="InterPro" id="IPR011990">
    <property type="entry name" value="TPR-like_helical_dom_sf"/>
</dbReference>
<reference evidence="2" key="1">
    <citation type="submission" date="2015-07" db="EMBL/GenBank/DDBJ databases">
        <authorList>
            <person name="Ju K.-S."/>
            <person name="Doroghazi J.R."/>
            <person name="Metcalf W.W."/>
        </authorList>
    </citation>
    <scope>NUCLEOTIDE SEQUENCE [LARGE SCALE GENOMIC DNA]</scope>
    <source>
        <strain evidence="2">NRRL ISP-5002</strain>
    </source>
</reference>
<dbReference type="PATRIC" id="fig|66876.3.peg.3118"/>
<evidence type="ECO:0000313" key="2">
    <source>
        <dbReference type="Proteomes" id="UP000037982"/>
    </source>
</evidence>
<name>A0A0N0XYK3_9ACTN</name>
<sequence length="452" mass="48348">MTSEEPSFRADGRDAARIYQAARDLHITYRQGGDSPAPGEAARLSLRHLLACFADAPLPVSVLSPEAVAAVRMPELPVERVAAELGALPDDAGDIPCLRPDASALATSARELTDDQRGQLSTYAAALLDHALLRSPEGPALDLLAPHAMALLWRSGGEPARTAARRLRDAYESRGRYAQALPFAVRIAEAATGTAVADGLALGRLRTGCGDFGEAEAVLRPVLAQAERAAAGRGLSLAGRTGPSLLEILRENAEGPFTSGLSAADCHVLAQAADVQHALADALYGLRRYAECERLLHSAAGLRWRVLGALHPAYMLAQLGRARALGRQRLWEEALALVRDALSYRERAELDRDRPRDAALLRLAHAEVMTAAVRSLREEGASRSRGVGMFPAPVVRFLDRTVGTNSRPEKITWDEARALAETAVRACDAAFGPAHPHALAARTLLEQPGMRT</sequence>
<dbReference type="EMBL" id="LGKG01000112">
    <property type="protein sequence ID" value="KPC64148.1"/>
    <property type="molecule type" value="Genomic_DNA"/>
</dbReference>
<protein>
    <recommendedName>
        <fullName evidence="3">Tetratricopeptide repeat protein</fullName>
    </recommendedName>
</protein>